<feature type="domain" description="Vps52 C-terminal" evidence="8">
    <location>
        <begin position="359"/>
        <end position="537"/>
    </location>
</feature>
<dbReference type="InterPro" id="IPR048319">
    <property type="entry name" value="Vps52_CC"/>
</dbReference>
<dbReference type="GO" id="GO:0000938">
    <property type="term" value="C:GARP complex"/>
    <property type="evidence" value="ECO:0007669"/>
    <property type="project" value="TreeGrafter"/>
</dbReference>
<evidence type="ECO:0000259" key="7">
    <source>
        <dbReference type="Pfam" id="PF04129"/>
    </source>
</evidence>
<dbReference type="GO" id="GO:0042147">
    <property type="term" value="P:retrograde transport, endosome to Golgi"/>
    <property type="evidence" value="ECO:0007669"/>
    <property type="project" value="TreeGrafter"/>
</dbReference>
<evidence type="ECO:0000313" key="10">
    <source>
        <dbReference type="Proteomes" id="UP000054097"/>
    </source>
</evidence>
<dbReference type="AlphaFoldDB" id="A0A0C2X9N2"/>
<evidence type="ECO:0000256" key="5">
    <source>
        <dbReference type="ARBA" id="ARBA00023034"/>
    </source>
</evidence>
<dbReference type="GO" id="GO:0019905">
    <property type="term" value="F:syntaxin binding"/>
    <property type="evidence" value="ECO:0007669"/>
    <property type="project" value="TreeGrafter"/>
</dbReference>
<evidence type="ECO:0000259" key="8">
    <source>
        <dbReference type="Pfam" id="PF20655"/>
    </source>
</evidence>
<dbReference type="EMBL" id="KN824310">
    <property type="protein sequence ID" value="KIM25942.1"/>
    <property type="molecule type" value="Genomic_DNA"/>
</dbReference>
<evidence type="ECO:0008006" key="11">
    <source>
        <dbReference type="Google" id="ProtNLM"/>
    </source>
</evidence>
<dbReference type="GO" id="GO:0005829">
    <property type="term" value="C:cytosol"/>
    <property type="evidence" value="ECO:0007669"/>
    <property type="project" value="GOC"/>
</dbReference>
<feature type="region of interest" description="Disordered" evidence="6">
    <location>
        <begin position="301"/>
        <end position="347"/>
    </location>
</feature>
<feature type="domain" description="Vps52 C-terminal" evidence="8">
    <location>
        <begin position="256"/>
        <end position="305"/>
    </location>
</feature>
<dbReference type="PANTHER" id="PTHR14190">
    <property type="entry name" value="SUPPRESSOR OF ACTIN MUTATIONS 2/VACUOLAR PROTEIN SORTING 52"/>
    <property type="match status" value="1"/>
</dbReference>
<evidence type="ECO:0000256" key="3">
    <source>
        <dbReference type="ARBA" id="ARBA00022448"/>
    </source>
</evidence>
<keyword evidence="3" id="KW-0813">Transport</keyword>
<dbReference type="Pfam" id="PF04129">
    <property type="entry name" value="Vps52_CC"/>
    <property type="match status" value="1"/>
</dbReference>
<feature type="compositionally biased region" description="Basic and acidic residues" evidence="6">
    <location>
        <begin position="552"/>
        <end position="562"/>
    </location>
</feature>
<evidence type="ECO:0000256" key="6">
    <source>
        <dbReference type="SAM" id="MobiDB-lite"/>
    </source>
</evidence>
<accession>A0A0C2X9N2</accession>
<dbReference type="Proteomes" id="UP000054097">
    <property type="component" value="Unassembled WGS sequence"/>
</dbReference>
<proteinExistence type="inferred from homology"/>
<reference evidence="10" key="2">
    <citation type="submission" date="2015-01" db="EMBL/GenBank/DDBJ databases">
        <title>Evolutionary Origins and Diversification of the Mycorrhizal Mutualists.</title>
        <authorList>
            <consortium name="DOE Joint Genome Institute"/>
            <consortium name="Mycorrhizal Genomics Consortium"/>
            <person name="Kohler A."/>
            <person name="Kuo A."/>
            <person name="Nagy L.G."/>
            <person name="Floudas D."/>
            <person name="Copeland A."/>
            <person name="Barry K.W."/>
            <person name="Cichocki N."/>
            <person name="Veneault-Fourrey C."/>
            <person name="LaButti K."/>
            <person name="Lindquist E.A."/>
            <person name="Lipzen A."/>
            <person name="Lundell T."/>
            <person name="Morin E."/>
            <person name="Murat C."/>
            <person name="Riley R."/>
            <person name="Ohm R."/>
            <person name="Sun H."/>
            <person name="Tunlid A."/>
            <person name="Henrissat B."/>
            <person name="Grigoriev I.V."/>
            <person name="Hibbett D.S."/>
            <person name="Martin F."/>
        </authorList>
    </citation>
    <scope>NUCLEOTIDE SEQUENCE [LARGE SCALE GENOMIC DNA]</scope>
    <source>
        <strain evidence="10">MAFF 305830</strain>
    </source>
</reference>
<dbReference type="InterPro" id="IPR007258">
    <property type="entry name" value="Vps52"/>
</dbReference>
<organism evidence="9 10">
    <name type="scientific">Serendipita vermifera MAFF 305830</name>
    <dbReference type="NCBI Taxonomy" id="933852"/>
    <lineage>
        <taxon>Eukaryota</taxon>
        <taxon>Fungi</taxon>
        <taxon>Dikarya</taxon>
        <taxon>Basidiomycota</taxon>
        <taxon>Agaricomycotina</taxon>
        <taxon>Agaricomycetes</taxon>
        <taxon>Sebacinales</taxon>
        <taxon>Serendipitaceae</taxon>
        <taxon>Serendipita</taxon>
    </lineage>
</organism>
<feature type="domain" description="Vps52 coiled-coil" evidence="7">
    <location>
        <begin position="18"/>
        <end position="182"/>
    </location>
</feature>
<protein>
    <recommendedName>
        <fullName evidence="11">Vacuolar sorting protein</fullName>
    </recommendedName>
</protein>
<dbReference type="STRING" id="933852.A0A0C2X9N2"/>
<feature type="compositionally biased region" description="Polar residues" evidence="6">
    <location>
        <begin position="534"/>
        <end position="550"/>
    </location>
</feature>
<dbReference type="GO" id="GO:0032456">
    <property type="term" value="P:endocytic recycling"/>
    <property type="evidence" value="ECO:0007669"/>
    <property type="project" value="TreeGrafter"/>
</dbReference>
<reference evidence="9 10" key="1">
    <citation type="submission" date="2014-04" db="EMBL/GenBank/DDBJ databases">
        <authorList>
            <consortium name="DOE Joint Genome Institute"/>
            <person name="Kuo A."/>
            <person name="Zuccaro A."/>
            <person name="Kohler A."/>
            <person name="Nagy L.G."/>
            <person name="Floudas D."/>
            <person name="Copeland A."/>
            <person name="Barry K.W."/>
            <person name="Cichocki N."/>
            <person name="Veneault-Fourrey C."/>
            <person name="LaButti K."/>
            <person name="Lindquist E.A."/>
            <person name="Lipzen A."/>
            <person name="Lundell T."/>
            <person name="Morin E."/>
            <person name="Murat C."/>
            <person name="Sun H."/>
            <person name="Tunlid A."/>
            <person name="Henrissat B."/>
            <person name="Grigoriev I.V."/>
            <person name="Hibbett D.S."/>
            <person name="Martin F."/>
            <person name="Nordberg H.P."/>
            <person name="Cantor M.N."/>
            <person name="Hua S.X."/>
        </authorList>
    </citation>
    <scope>NUCLEOTIDE SEQUENCE [LARGE SCALE GENOMIC DNA]</scope>
    <source>
        <strain evidence="9 10">MAFF 305830</strain>
    </source>
</reference>
<evidence type="ECO:0000256" key="2">
    <source>
        <dbReference type="ARBA" id="ARBA00008180"/>
    </source>
</evidence>
<keyword evidence="4" id="KW-0653">Protein transport</keyword>
<dbReference type="PANTHER" id="PTHR14190:SF7">
    <property type="entry name" value="VACUOLAR PROTEIN SORTING-ASSOCIATED PROTEIN 52 HOMOLOG"/>
    <property type="match status" value="1"/>
</dbReference>
<dbReference type="InterPro" id="IPR048361">
    <property type="entry name" value="Vps52_C"/>
</dbReference>
<dbReference type="GO" id="GO:0015031">
    <property type="term" value="P:protein transport"/>
    <property type="evidence" value="ECO:0007669"/>
    <property type="project" value="UniProtKB-KW"/>
</dbReference>
<sequence>MAAPQTDEISFYRTKAAEFVELHDQVETSLSLLENLESFLSTFQTDLTSVAGQISELQRRSKDIDERLRGRRRIERPLASLIADLTIPPQLATTLLDTNVGEPWIDAVAQLEARLGSIQTRGRVKASKDLGDVAQALGIVAATKLRAFFLALLQPIRSSITTNMQVLQTSVLLKYQTLFGYLDRHHPNVASELLRAYTGAARTYYETGFRRYIRSLATIKGRSGEPFELIGSTSERVEASLKVESLEYGSLDGPAVTMAFLADDKNYKEPVEGLFRAMLIVVMDNATGEYSFIRQFFNRDEPSQKETSTPTPNRTGESVREESVPGSPVDSRRRGSDAESVRAMKQSAAKRKADDAYFDGIWKQVMEPVTQYADGFIKSIVSPSLLDPKPSVVPILTMIRLNEAAYQEVCRRSCGPMETFLVGVRMSLWPLFQSEMSAHVESLKTLADSATGSMFARGNVRDPVVRAAAQRYAIMFSSILALIGDDEEPMLFINLGRLRQELTRLITVQAAKVKDPVQNAIYLSTSYEAILQTLSSGPRPNTHPKAQTETAFWREREEEARRRIASSQG</sequence>
<dbReference type="GO" id="GO:0006896">
    <property type="term" value="P:Golgi to vacuole transport"/>
    <property type="evidence" value="ECO:0007669"/>
    <property type="project" value="TreeGrafter"/>
</dbReference>
<dbReference type="HOGENOM" id="CLU_029212_0_0_1"/>
<evidence type="ECO:0000256" key="4">
    <source>
        <dbReference type="ARBA" id="ARBA00022927"/>
    </source>
</evidence>
<evidence type="ECO:0000256" key="1">
    <source>
        <dbReference type="ARBA" id="ARBA00004601"/>
    </source>
</evidence>
<feature type="compositionally biased region" description="Basic and acidic residues" evidence="6">
    <location>
        <begin position="330"/>
        <end position="342"/>
    </location>
</feature>
<comment type="subcellular location">
    <subcellularLocation>
        <location evidence="1">Golgi apparatus</location>
        <location evidence="1">trans-Golgi network</location>
    </subcellularLocation>
</comment>
<dbReference type="Pfam" id="PF20655">
    <property type="entry name" value="Vps52_C"/>
    <property type="match status" value="2"/>
</dbReference>
<name>A0A0C2X9N2_SERVB</name>
<evidence type="ECO:0000313" key="9">
    <source>
        <dbReference type="EMBL" id="KIM25942.1"/>
    </source>
</evidence>
<keyword evidence="10" id="KW-1185">Reference proteome</keyword>
<comment type="similarity">
    <text evidence="2">Belongs to the VPS52 family.</text>
</comment>
<dbReference type="OrthoDB" id="19482at2759"/>
<feature type="compositionally biased region" description="Polar residues" evidence="6">
    <location>
        <begin position="305"/>
        <end position="316"/>
    </location>
</feature>
<gene>
    <name evidence="9" type="ORF">M408DRAFT_202645</name>
</gene>
<feature type="region of interest" description="Disordered" evidence="6">
    <location>
        <begin position="534"/>
        <end position="569"/>
    </location>
</feature>
<keyword evidence="5" id="KW-0333">Golgi apparatus</keyword>